<evidence type="ECO:0000256" key="1">
    <source>
        <dbReference type="ARBA" id="ARBA00005952"/>
    </source>
</evidence>
<evidence type="ECO:0000256" key="3">
    <source>
        <dbReference type="ARBA" id="ARBA00022884"/>
    </source>
</evidence>
<keyword evidence="10" id="KW-1185">Reference proteome</keyword>
<proteinExistence type="inferred from homology"/>
<evidence type="ECO:0000256" key="4">
    <source>
        <dbReference type="ARBA" id="ARBA00023015"/>
    </source>
</evidence>
<reference evidence="10" key="1">
    <citation type="journal article" date="2019" name="Int. J. Syst. Evol. Microbiol.">
        <title>The Global Catalogue of Microorganisms (GCM) 10K type strain sequencing project: providing services to taxonomists for standard genome sequencing and annotation.</title>
        <authorList>
            <consortium name="The Broad Institute Genomics Platform"/>
            <consortium name="The Broad Institute Genome Sequencing Center for Infectious Disease"/>
            <person name="Wu L."/>
            <person name="Ma J."/>
        </authorList>
    </citation>
    <scope>NUCLEOTIDE SEQUENCE [LARGE SCALE GENOMIC DNA]</scope>
    <source>
        <strain evidence="10">CGMCC 4.6997</strain>
    </source>
</reference>
<dbReference type="PANTHER" id="PTHR11078:SF3">
    <property type="entry name" value="ANTITERMINATION NUSB DOMAIN-CONTAINING PROTEIN"/>
    <property type="match status" value="1"/>
</dbReference>
<feature type="domain" description="NusB/RsmB/TIM44" evidence="8">
    <location>
        <begin position="6"/>
        <end position="134"/>
    </location>
</feature>
<dbReference type="Gene3D" id="1.10.940.10">
    <property type="entry name" value="NusB-like"/>
    <property type="match status" value="1"/>
</dbReference>
<comment type="function">
    <text evidence="6">Involved in transcription antitermination. Required for transcription of ribosomal RNA (rRNA) genes. Binds specifically to the boxA antiterminator sequence of the ribosomal RNA (rrn) operons.</text>
</comment>
<keyword evidence="5 6" id="KW-0804">Transcription</keyword>
<keyword evidence="2 6" id="KW-0889">Transcription antitermination</keyword>
<dbReference type="EMBL" id="JBHSMG010000001">
    <property type="protein sequence ID" value="MFC5501684.1"/>
    <property type="molecule type" value="Genomic_DNA"/>
</dbReference>
<keyword evidence="4 6" id="KW-0805">Transcription regulation</keyword>
<sequence length="159" mass="16812">MSARTKSRKRALDILFGADLRELPIAGLLDEEAGRAEATPQRESSWAYARDIVEGVDSHLGDLDAVIRAHAQGWPLERMPVLDRALARIGAWEILYNDEVPDGVAISEAVELASLLSTEDSAGFLNGLLGAIARDAAASPSVLPGVPSDGNAPDSDEPA</sequence>
<evidence type="ECO:0000313" key="9">
    <source>
        <dbReference type="EMBL" id="MFC5501684.1"/>
    </source>
</evidence>
<dbReference type="Pfam" id="PF01029">
    <property type="entry name" value="NusB"/>
    <property type="match status" value="1"/>
</dbReference>
<dbReference type="NCBIfam" id="TIGR01951">
    <property type="entry name" value="nusB"/>
    <property type="match status" value="1"/>
</dbReference>
<dbReference type="InterPro" id="IPR006027">
    <property type="entry name" value="NusB_RsmB_TIM44"/>
</dbReference>
<evidence type="ECO:0000256" key="2">
    <source>
        <dbReference type="ARBA" id="ARBA00022814"/>
    </source>
</evidence>
<evidence type="ECO:0000256" key="7">
    <source>
        <dbReference type="SAM" id="MobiDB-lite"/>
    </source>
</evidence>
<protein>
    <recommendedName>
        <fullName evidence="6">Transcription antitermination protein NusB</fullName>
    </recommendedName>
    <alternativeName>
        <fullName evidence="6">Antitermination factor NusB</fullName>
    </alternativeName>
</protein>
<dbReference type="RefSeq" id="WP_386739265.1">
    <property type="nucleotide sequence ID" value="NZ_JBHSMG010000001.1"/>
</dbReference>
<name>A0ABW0NS24_9MICO</name>
<evidence type="ECO:0000259" key="8">
    <source>
        <dbReference type="Pfam" id="PF01029"/>
    </source>
</evidence>
<comment type="caution">
    <text evidence="9">The sequence shown here is derived from an EMBL/GenBank/DDBJ whole genome shotgun (WGS) entry which is preliminary data.</text>
</comment>
<dbReference type="SUPFAM" id="SSF48013">
    <property type="entry name" value="NusB-like"/>
    <property type="match status" value="1"/>
</dbReference>
<gene>
    <name evidence="6 9" type="primary">nusB</name>
    <name evidence="9" type="ORF">ACFPJ4_05435</name>
</gene>
<evidence type="ECO:0000256" key="5">
    <source>
        <dbReference type="ARBA" id="ARBA00023163"/>
    </source>
</evidence>
<dbReference type="InterPro" id="IPR035926">
    <property type="entry name" value="NusB-like_sf"/>
</dbReference>
<evidence type="ECO:0000313" key="10">
    <source>
        <dbReference type="Proteomes" id="UP001596039"/>
    </source>
</evidence>
<keyword evidence="3 6" id="KW-0694">RNA-binding</keyword>
<evidence type="ECO:0000256" key="6">
    <source>
        <dbReference type="HAMAP-Rule" id="MF_00073"/>
    </source>
</evidence>
<organism evidence="9 10">
    <name type="scientific">Lysinimonas soli</name>
    <dbReference type="NCBI Taxonomy" id="1074233"/>
    <lineage>
        <taxon>Bacteria</taxon>
        <taxon>Bacillati</taxon>
        <taxon>Actinomycetota</taxon>
        <taxon>Actinomycetes</taxon>
        <taxon>Micrococcales</taxon>
        <taxon>Microbacteriaceae</taxon>
        <taxon>Lysinimonas</taxon>
    </lineage>
</organism>
<comment type="similarity">
    <text evidence="1 6">Belongs to the NusB family.</text>
</comment>
<dbReference type="InterPro" id="IPR011605">
    <property type="entry name" value="NusB_fam"/>
</dbReference>
<dbReference type="Proteomes" id="UP001596039">
    <property type="component" value="Unassembled WGS sequence"/>
</dbReference>
<dbReference type="HAMAP" id="MF_00073">
    <property type="entry name" value="NusB"/>
    <property type="match status" value="1"/>
</dbReference>
<dbReference type="PANTHER" id="PTHR11078">
    <property type="entry name" value="N UTILIZATION SUBSTANCE PROTEIN B-RELATED"/>
    <property type="match status" value="1"/>
</dbReference>
<accession>A0ABW0NS24</accession>
<feature type="region of interest" description="Disordered" evidence="7">
    <location>
        <begin position="140"/>
        <end position="159"/>
    </location>
</feature>